<dbReference type="InterPro" id="IPR033904">
    <property type="entry name" value="Trans_IPPS_HH"/>
</dbReference>
<name>A0ABY4GK87_9BACI</name>
<keyword evidence="5" id="KW-1185">Reference proteome</keyword>
<keyword evidence="2" id="KW-0808">Transferase</keyword>
<dbReference type="RefSeq" id="WP_244743014.1">
    <property type="nucleotide sequence ID" value="NZ_CP095071.1"/>
</dbReference>
<dbReference type="EMBL" id="CP095071">
    <property type="protein sequence ID" value="UOQ84776.1"/>
    <property type="molecule type" value="Genomic_DNA"/>
</dbReference>
<accession>A0ABY4GK87</accession>
<dbReference type="PANTHER" id="PTHR31480">
    <property type="entry name" value="BIFUNCTIONAL LYCOPENE CYCLASE/PHYTOENE SYNTHASE"/>
    <property type="match status" value="1"/>
</dbReference>
<sequence>MKTTNQLKQDYLYCKQIIRRHSKSFYYSFSRLPKDKANAVFAIYAFCRLADDSVDNVISKEEQIERLEAVERELSLFNEGIPVDKPIWRALHDVFDRYDMDIEPFFDQLKGQRMDIDFQQPATLDQVEKYSYYVAGSVGLMLLPIISSQSTIDLRQQAISLGAAMQLTNILRDIGEDYQEIHRIYLPEQLMIEASYTETDLANGVVNLAFIQIFEKIAHRADELYDDFYKKLDYFDRDSRLPVILSAKVYRGILTSIRNNNYDCFGQENALSAEEMEDIHQALQL</sequence>
<dbReference type="InterPro" id="IPR019845">
    <property type="entry name" value="Squalene/phytoene_synthase_CS"/>
</dbReference>
<evidence type="ECO:0000256" key="3">
    <source>
        <dbReference type="ARBA" id="ARBA00022746"/>
    </source>
</evidence>
<evidence type="ECO:0000256" key="1">
    <source>
        <dbReference type="ARBA" id="ARBA00004829"/>
    </source>
</evidence>
<dbReference type="InterPro" id="IPR008949">
    <property type="entry name" value="Isoprenoid_synthase_dom_sf"/>
</dbReference>
<dbReference type="SFLD" id="SFLDG01018">
    <property type="entry name" value="Squalene/Phytoene_Synthase_Lik"/>
    <property type="match status" value="1"/>
</dbReference>
<dbReference type="InterPro" id="IPR002060">
    <property type="entry name" value="Squ/phyt_synthse"/>
</dbReference>
<reference evidence="4 5" key="1">
    <citation type="submission" date="2022-04" db="EMBL/GenBank/DDBJ databases">
        <title>Gracilibacillus sp. isolated from saltern.</title>
        <authorList>
            <person name="Won M."/>
            <person name="Lee C.-M."/>
            <person name="Woen H.-Y."/>
            <person name="Kwon S.-W."/>
        </authorList>
    </citation>
    <scope>NUCLEOTIDE SEQUENCE [LARGE SCALE GENOMIC DNA]</scope>
    <source>
        <strain evidence="4 5">SSPM10-3</strain>
    </source>
</reference>
<comment type="pathway">
    <text evidence="1">Carotenoid biosynthesis.</text>
</comment>
<evidence type="ECO:0000313" key="4">
    <source>
        <dbReference type="EMBL" id="UOQ84776.1"/>
    </source>
</evidence>
<dbReference type="SFLD" id="SFLDS00005">
    <property type="entry name" value="Isoprenoid_Synthase_Type_I"/>
    <property type="match status" value="1"/>
</dbReference>
<dbReference type="SFLD" id="SFLDG01212">
    <property type="entry name" value="Phytoene_synthase_like"/>
    <property type="match status" value="1"/>
</dbReference>
<dbReference type="Proteomes" id="UP000831537">
    <property type="component" value="Chromosome"/>
</dbReference>
<dbReference type="PROSITE" id="PS01045">
    <property type="entry name" value="SQUALEN_PHYTOEN_SYN_2"/>
    <property type="match status" value="1"/>
</dbReference>
<evidence type="ECO:0000313" key="5">
    <source>
        <dbReference type="Proteomes" id="UP000831537"/>
    </source>
</evidence>
<dbReference type="Pfam" id="PF00494">
    <property type="entry name" value="SQS_PSY"/>
    <property type="match status" value="1"/>
</dbReference>
<dbReference type="CDD" id="cd00683">
    <property type="entry name" value="Trans_IPPS_HH"/>
    <property type="match status" value="1"/>
</dbReference>
<gene>
    <name evidence="4" type="ORF">MUN87_19310</name>
</gene>
<evidence type="ECO:0000256" key="2">
    <source>
        <dbReference type="ARBA" id="ARBA00022679"/>
    </source>
</evidence>
<protein>
    <submittedName>
        <fullName evidence="4">Phytoene/squalene synthase family protein</fullName>
    </submittedName>
</protein>
<dbReference type="SUPFAM" id="SSF48576">
    <property type="entry name" value="Terpenoid synthases"/>
    <property type="match status" value="1"/>
</dbReference>
<proteinExistence type="predicted"/>
<dbReference type="Gene3D" id="1.10.600.10">
    <property type="entry name" value="Farnesyl Diphosphate Synthase"/>
    <property type="match status" value="1"/>
</dbReference>
<keyword evidence="3" id="KW-0125">Carotenoid biosynthesis</keyword>
<dbReference type="InterPro" id="IPR044843">
    <property type="entry name" value="Trans_IPPS_bact-type"/>
</dbReference>
<organism evidence="4 5">
    <name type="scientific">Gracilibacillus salinarum</name>
    <dbReference type="NCBI Taxonomy" id="2932255"/>
    <lineage>
        <taxon>Bacteria</taxon>
        <taxon>Bacillati</taxon>
        <taxon>Bacillota</taxon>
        <taxon>Bacilli</taxon>
        <taxon>Bacillales</taxon>
        <taxon>Bacillaceae</taxon>
        <taxon>Gracilibacillus</taxon>
    </lineage>
</organism>